<dbReference type="GO" id="GO:0005737">
    <property type="term" value="C:cytoplasm"/>
    <property type="evidence" value="ECO:0007669"/>
    <property type="project" value="TreeGrafter"/>
</dbReference>
<dbReference type="PANTHER" id="PTHR12669">
    <property type="entry name" value="EUKARYOTIC TRANSLATION INITIATION FACTOR 4E-BINDING PROTEIN"/>
    <property type="match status" value="1"/>
</dbReference>
<dbReference type="AlphaFoldDB" id="A0AAJ6YM11"/>
<protein>
    <submittedName>
        <fullName evidence="5">Eukaryotic translation initiation factor 4E-binding protein 1</fullName>
    </submittedName>
</protein>
<keyword evidence="5" id="KW-0396">Initiation factor</keyword>
<dbReference type="InterPro" id="IPR008606">
    <property type="entry name" value="EIF4EBP"/>
</dbReference>
<comment type="similarity">
    <text evidence="1">Belongs to the eIF4E-binding protein family.</text>
</comment>
<dbReference type="Pfam" id="PF05456">
    <property type="entry name" value="eIF_4EBP"/>
    <property type="match status" value="1"/>
</dbReference>
<accession>A0AAJ6YM11</accession>
<dbReference type="PANTHER" id="PTHR12669:SF12">
    <property type="entry name" value="EUKARYOTIC TRANSLATION INITIATION FACTOR 4E-BINDING PROTEIN"/>
    <property type="match status" value="1"/>
</dbReference>
<reference evidence="5" key="1">
    <citation type="submission" date="2025-08" db="UniProtKB">
        <authorList>
            <consortium name="RefSeq"/>
        </authorList>
    </citation>
    <scope>IDENTIFICATION</scope>
</reference>
<dbReference type="RefSeq" id="XP_011500538.1">
    <property type="nucleotide sequence ID" value="XM_011502236.1"/>
</dbReference>
<keyword evidence="2" id="KW-0810">Translation regulation</keyword>
<sequence>MSASPIARQATQSQSIPASKSIVIQDANQMPADYSSTPGGTLYSTTPGGTRIVYERAFLMNLRNSPISQTPPKNLPSIPTNLLKSTAPVSISSIKTANPLIKDVIDDASEQFEMDM</sequence>
<dbReference type="KEGG" id="csol:105364336"/>
<dbReference type="CTD" id="33569"/>
<evidence type="ECO:0000256" key="3">
    <source>
        <dbReference type="ARBA" id="ARBA00023193"/>
    </source>
</evidence>
<dbReference type="GeneID" id="105364336"/>
<gene>
    <name evidence="5" type="primary">LOC105364336</name>
</gene>
<evidence type="ECO:0000256" key="1">
    <source>
        <dbReference type="ARBA" id="ARBA00005480"/>
    </source>
</evidence>
<evidence type="ECO:0000313" key="5">
    <source>
        <dbReference type="RefSeq" id="XP_011500538.1"/>
    </source>
</evidence>
<keyword evidence="3" id="KW-0652">Protein synthesis inhibitor</keyword>
<dbReference type="GO" id="GO:0003743">
    <property type="term" value="F:translation initiation factor activity"/>
    <property type="evidence" value="ECO:0007669"/>
    <property type="project" value="UniProtKB-KW"/>
</dbReference>
<evidence type="ECO:0000313" key="4">
    <source>
        <dbReference type="Proteomes" id="UP000695007"/>
    </source>
</evidence>
<dbReference type="GO" id="GO:0008190">
    <property type="term" value="F:eukaryotic initiation factor 4E binding"/>
    <property type="evidence" value="ECO:0007669"/>
    <property type="project" value="InterPro"/>
</dbReference>
<keyword evidence="5" id="KW-0648">Protein biosynthesis</keyword>
<evidence type="ECO:0000256" key="2">
    <source>
        <dbReference type="ARBA" id="ARBA00022845"/>
    </source>
</evidence>
<organism evidence="4 5">
    <name type="scientific">Ceratosolen solmsi marchali</name>
    <dbReference type="NCBI Taxonomy" id="326594"/>
    <lineage>
        <taxon>Eukaryota</taxon>
        <taxon>Metazoa</taxon>
        <taxon>Ecdysozoa</taxon>
        <taxon>Arthropoda</taxon>
        <taxon>Hexapoda</taxon>
        <taxon>Insecta</taxon>
        <taxon>Pterygota</taxon>
        <taxon>Neoptera</taxon>
        <taxon>Endopterygota</taxon>
        <taxon>Hymenoptera</taxon>
        <taxon>Apocrita</taxon>
        <taxon>Proctotrupomorpha</taxon>
        <taxon>Chalcidoidea</taxon>
        <taxon>Agaonidae</taxon>
        <taxon>Agaoninae</taxon>
        <taxon>Ceratosolen</taxon>
    </lineage>
</organism>
<dbReference type="Proteomes" id="UP000695007">
    <property type="component" value="Unplaced"/>
</dbReference>
<name>A0AAJ6YM11_9HYME</name>
<proteinExistence type="inferred from homology"/>
<keyword evidence="4" id="KW-1185">Reference proteome</keyword>
<dbReference type="GO" id="GO:0045947">
    <property type="term" value="P:negative regulation of translational initiation"/>
    <property type="evidence" value="ECO:0007669"/>
    <property type="project" value="InterPro"/>
</dbReference>